<dbReference type="AlphaFoldDB" id="A0A804QNQ9"/>
<reference evidence="2" key="1">
    <citation type="journal article" date="2009" name="Science">
        <title>The B73 maize genome: complexity, diversity, and dynamics.</title>
        <authorList>
            <person name="Schnable P.S."/>
            <person name="Ware D."/>
            <person name="Fulton R.S."/>
            <person name="Stein J.C."/>
            <person name="Wei F."/>
            <person name="Pasternak S."/>
            <person name="Liang C."/>
            <person name="Zhang J."/>
            <person name="Fulton L."/>
            <person name="Graves T.A."/>
            <person name="Minx P."/>
            <person name="Reily A.D."/>
            <person name="Courtney L."/>
            <person name="Kruchowski S.S."/>
            <person name="Tomlinson C."/>
            <person name="Strong C."/>
            <person name="Delehaunty K."/>
            <person name="Fronick C."/>
            <person name="Courtney B."/>
            <person name="Rock S.M."/>
            <person name="Belter E."/>
            <person name="Du F."/>
            <person name="Kim K."/>
            <person name="Abbott R.M."/>
            <person name="Cotton M."/>
            <person name="Levy A."/>
            <person name="Marchetto P."/>
            <person name="Ochoa K."/>
            <person name="Jackson S.M."/>
            <person name="Gillam B."/>
            <person name="Chen W."/>
            <person name="Yan L."/>
            <person name="Higginbotham J."/>
            <person name="Cardenas M."/>
            <person name="Waligorski J."/>
            <person name="Applebaum E."/>
            <person name="Phelps L."/>
            <person name="Falcone J."/>
            <person name="Kanchi K."/>
            <person name="Thane T."/>
            <person name="Scimone A."/>
            <person name="Thane N."/>
            <person name="Henke J."/>
            <person name="Wang T."/>
            <person name="Ruppert J."/>
            <person name="Shah N."/>
            <person name="Rotter K."/>
            <person name="Hodges J."/>
            <person name="Ingenthron E."/>
            <person name="Cordes M."/>
            <person name="Kohlberg S."/>
            <person name="Sgro J."/>
            <person name="Delgado B."/>
            <person name="Mead K."/>
            <person name="Chinwalla A."/>
            <person name="Leonard S."/>
            <person name="Crouse K."/>
            <person name="Collura K."/>
            <person name="Kudrna D."/>
            <person name="Currie J."/>
            <person name="He R."/>
            <person name="Angelova A."/>
            <person name="Rajasekar S."/>
            <person name="Mueller T."/>
            <person name="Lomeli R."/>
            <person name="Scara G."/>
            <person name="Ko A."/>
            <person name="Delaney K."/>
            <person name="Wissotski M."/>
            <person name="Lopez G."/>
            <person name="Campos D."/>
            <person name="Braidotti M."/>
            <person name="Ashley E."/>
            <person name="Golser W."/>
            <person name="Kim H."/>
            <person name="Lee S."/>
            <person name="Lin J."/>
            <person name="Dujmic Z."/>
            <person name="Kim W."/>
            <person name="Talag J."/>
            <person name="Zuccolo A."/>
            <person name="Fan C."/>
            <person name="Sebastian A."/>
            <person name="Kramer M."/>
            <person name="Spiegel L."/>
            <person name="Nascimento L."/>
            <person name="Zutavern T."/>
            <person name="Miller B."/>
            <person name="Ambroise C."/>
            <person name="Muller S."/>
            <person name="Spooner W."/>
            <person name="Narechania A."/>
            <person name="Ren L."/>
            <person name="Wei S."/>
            <person name="Kumari S."/>
            <person name="Faga B."/>
            <person name="Levy M.J."/>
            <person name="McMahan L."/>
            <person name="Van Buren P."/>
            <person name="Vaughn M.W."/>
            <person name="Ying K."/>
            <person name="Yeh C.-T."/>
            <person name="Emrich S.J."/>
            <person name="Jia Y."/>
            <person name="Kalyanaraman A."/>
            <person name="Hsia A.-P."/>
            <person name="Barbazuk W.B."/>
            <person name="Baucom R.S."/>
            <person name="Brutnell T.P."/>
            <person name="Carpita N.C."/>
            <person name="Chaparro C."/>
            <person name="Chia J.-M."/>
            <person name="Deragon J.-M."/>
            <person name="Estill J.C."/>
            <person name="Fu Y."/>
            <person name="Jeddeloh J.A."/>
            <person name="Han Y."/>
            <person name="Lee H."/>
            <person name="Li P."/>
            <person name="Lisch D.R."/>
            <person name="Liu S."/>
            <person name="Liu Z."/>
            <person name="Nagel D.H."/>
            <person name="McCann M.C."/>
            <person name="SanMiguel P."/>
            <person name="Myers A.M."/>
            <person name="Nettleton D."/>
            <person name="Nguyen J."/>
            <person name="Penning B.W."/>
            <person name="Ponnala L."/>
            <person name="Schneider K.L."/>
            <person name="Schwartz D.C."/>
            <person name="Sharma A."/>
            <person name="Soderlund C."/>
            <person name="Springer N.M."/>
            <person name="Sun Q."/>
            <person name="Wang H."/>
            <person name="Waterman M."/>
            <person name="Westerman R."/>
            <person name="Wolfgruber T.K."/>
            <person name="Yang L."/>
            <person name="Yu Y."/>
            <person name="Zhang L."/>
            <person name="Zhou S."/>
            <person name="Zhu Q."/>
            <person name="Bennetzen J.L."/>
            <person name="Dawe R.K."/>
            <person name="Jiang J."/>
            <person name="Jiang N."/>
            <person name="Presting G.G."/>
            <person name="Wessler S.R."/>
            <person name="Aluru S."/>
            <person name="Martienssen R.A."/>
            <person name="Clifton S.W."/>
            <person name="McCombie W.R."/>
            <person name="Wing R.A."/>
            <person name="Wilson R.K."/>
        </authorList>
    </citation>
    <scope>NUCLEOTIDE SEQUENCE [LARGE SCALE GENOMIC DNA]</scope>
    <source>
        <strain evidence="2">cv. B73</strain>
    </source>
</reference>
<organism evidence="1 2">
    <name type="scientific">Zea mays</name>
    <name type="common">Maize</name>
    <dbReference type="NCBI Taxonomy" id="4577"/>
    <lineage>
        <taxon>Eukaryota</taxon>
        <taxon>Viridiplantae</taxon>
        <taxon>Streptophyta</taxon>
        <taxon>Embryophyta</taxon>
        <taxon>Tracheophyta</taxon>
        <taxon>Spermatophyta</taxon>
        <taxon>Magnoliopsida</taxon>
        <taxon>Liliopsida</taxon>
        <taxon>Poales</taxon>
        <taxon>Poaceae</taxon>
        <taxon>PACMAD clade</taxon>
        <taxon>Panicoideae</taxon>
        <taxon>Andropogonodae</taxon>
        <taxon>Andropogoneae</taxon>
        <taxon>Tripsacinae</taxon>
        <taxon>Zea</taxon>
    </lineage>
</organism>
<accession>A0A804QNQ9</accession>
<dbReference type="Proteomes" id="UP000007305">
    <property type="component" value="Chromosome 8"/>
</dbReference>
<reference evidence="1" key="3">
    <citation type="submission" date="2021-05" db="UniProtKB">
        <authorList>
            <consortium name="EnsemblPlants"/>
        </authorList>
    </citation>
    <scope>IDENTIFICATION</scope>
    <source>
        <strain evidence="1">cv. B73</strain>
    </source>
</reference>
<name>A0A804QNQ9_MAIZE</name>
<protein>
    <submittedName>
        <fullName evidence="1">Uncharacterized protein</fullName>
    </submittedName>
</protein>
<reference evidence="1" key="2">
    <citation type="submission" date="2019-07" db="EMBL/GenBank/DDBJ databases">
        <authorList>
            <person name="Seetharam A."/>
            <person name="Woodhouse M."/>
            <person name="Cannon E."/>
        </authorList>
    </citation>
    <scope>NUCLEOTIDE SEQUENCE [LARGE SCALE GENOMIC DNA]</scope>
    <source>
        <strain evidence="1">cv. B73</strain>
    </source>
</reference>
<evidence type="ECO:0000313" key="1">
    <source>
        <dbReference type="EnsemblPlants" id="Zm00001eb339730_P001"/>
    </source>
</evidence>
<dbReference type="Gramene" id="Zm00001eb339730_T001">
    <property type="protein sequence ID" value="Zm00001eb339730_P001"/>
    <property type="gene ID" value="Zm00001eb339730"/>
</dbReference>
<proteinExistence type="predicted"/>
<sequence length="101" mass="9966">MPRLDPDAVVRVADDRVAHRDVCHARPRALLAQAPDADAVAAGPAGDVLDVHVAGAGADGDAVVAVGDGGVGDEDVLGVLDVDAVRVGAQRRGADGQAAGD</sequence>
<dbReference type="InParanoid" id="A0A804QNQ9"/>
<evidence type="ECO:0000313" key="2">
    <source>
        <dbReference type="Proteomes" id="UP000007305"/>
    </source>
</evidence>
<dbReference type="EnsemblPlants" id="Zm00001eb339730_T001">
    <property type="protein sequence ID" value="Zm00001eb339730_P001"/>
    <property type="gene ID" value="Zm00001eb339730"/>
</dbReference>
<keyword evidence="2" id="KW-1185">Reference proteome</keyword>